<keyword evidence="8" id="KW-1185">Reference proteome</keyword>
<dbReference type="GO" id="GO:0052645">
    <property type="term" value="P:F420-0 metabolic process"/>
    <property type="evidence" value="ECO:0007669"/>
    <property type="project" value="UniProtKB-UniRule"/>
</dbReference>
<name>A0A852TUV2_9ACTN</name>
<keyword evidence="3 5" id="KW-0547">Nucleotide-binding</keyword>
<comment type="caution">
    <text evidence="5">Lacks conserved residue(s) required for the propagation of feature annotation.</text>
</comment>
<sequence>MTTAEADPRWSLVIPVKRLTAAKSRLAEFAGVHREELALAVAADTVMAAVSCPGAAEVIVVTDDPLAASALRDLGAHVVTDEPGAGLNPALVHGAAEALTLRPGTGVCALSADLPALRPGELNRVLAAARPHGQAFLSDTPGIGTTAYAAGPGAAFTPAFEGASRRRHRAGGAAEIGLDDVPTVRRDVDTPADLREAAALGVGPHTAKVVAKLGL</sequence>
<dbReference type="GO" id="GO:0043814">
    <property type="term" value="F:phospholactate guanylyltransferase activity"/>
    <property type="evidence" value="ECO:0007669"/>
    <property type="project" value="InterPro"/>
</dbReference>
<evidence type="ECO:0000313" key="8">
    <source>
        <dbReference type="Proteomes" id="UP000589036"/>
    </source>
</evidence>
<feature type="binding site" evidence="5">
    <location>
        <position position="145"/>
    </location>
    <ligand>
        <name>phosphoenolpyruvate</name>
        <dbReference type="ChEBI" id="CHEBI:58702"/>
    </ligand>
</feature>
<keyword evidence="4 5" id="KW-0342">GTP-binding</keyword>
<dbReference type="InterPro" id="IPR025877">
    <property type="entry name" value="MobA-like_NTP_Trfase"/>
</dbReference>
<dbReference type="Pfam" id="PF12804">
    <property type="entry name" value="NTP_transf_3"/>
    <property type="match status" value="1"/>
</dbReference>
<dbReference type="PANTHER" id="PTHR40392:SF1">
    <property type="entry name" value="2-PHOSPHO-L-LACTATE GUANYLYLTRANSFERASE"/>
    <property type="match status" value="1"/>
</dbReference>
<dbReference type="InterPro" id="IPR002835">
    <property type="entry name" value="CofC"/>
</dbReference>
<comment type="caution">
    <text evidence="7">The sequence shown here is derived from an EMBL/GenBank/DDBJ whole genome shotgun (WGS) entry which is preliminary data.</text>
</comment>
<protein>
    <recommendedName>
        <fullName evidence="5">Phosphoenolpyruvate guanylyltransferase</fullName>
        <shortName evidence="5">PEP guanylyltransferase</shortName>
        <ecNumber evidence="5">2.7.7.105</ecNumber>
    </recommendedName>
</protein>
<dbReference type="Gene3D" id="3.90.550.10">
    <property type="entry name" value="Spore Coat Polysaccharide Biosynthesis Protein SpsA, Chain A"/>
    <property type="match status" value="1"/>
</dbReference>
<organism evidence="7 8">
    <name type="scientific">Spinactinospora alkalitolerans</name>
    <dbReference type="NCBI Taxonomy" id="687207"/>
    <lineage>
        <taxon>Bacteria</taxon>
        <taxon>Bacillati</taxon>
        <taxon>Actinomycetota</taxon>
        <taxon>Actinomycetes</taxon>
        <taxon>Streptosporangiales</taxon>
        <taxon>Nocardiopsidaceae</taxon>
        <taxon>Spinactinospora</taxon>
    </lineage>
</organism>
<evidence type="ECO:0000256" key="5">
    <source>
        <dbReference type="HAMAP-Rule" id="MF_02114"/>
    </source>
</evidence>
<dbReference type="EMBL" id="JACCCC010000001">
    <property type="protein sequence ID" value="NYE45884.1"/>
    <property type="molecule type" value="Genomic_DNA"/>
</dbReference>
<dbReference type="RefSeq" id="WP_376766935.1">
    <property type="nucleotide sequence ID" value="NZ_BAAAYY010000024.1"/>
</dbReference>
<comment type="similarity">
    <text evidence="5">Belongs to the CofC family.</text>
</comment>
<keyword evidence="2 5" id="KW-0548">Nucleotidyltransferase</keyword>
<evidence type="ECO:0000256" key="2">
    <source>
        <dbReference type="ARBA" id="ARBA00022695"/>
    </source>
</evidence>
<dbReference type="Proteomes" id="UP000589036">
    <property type="component" value="Unassembled WGS sequence"/>
</dbReference>
<evidence type="ECO:0000313" key="7">
    <source>
        <dbReference type="EMBL" id="NYE45884.1"/>
    </source>
</evidence>
<dbReference type="PANTHER" id="PTHR40392">
    <property type="entry name" value="2-PHOSPHO-L-LACTATE GUANYLYLTRANSFERASE"/>
    <property type="match status" value="1"/>
</dbReference>
<comment type="function">
    <text evidence="5">Guanylyltransferase that catalyzes the activation of phosphoenolpyruvate (PEP) as enolpyruvoyl-2-diphospho-5'-guanosine, via the condensation of PEP with GTP. It is involved in the biosynthesis of coenzyme F420, a hydride carrier cofactor.</text>
</comment>
<evidence type="ECO:0000256" key="3">
    <source>
        <dbReference type="ARBA" id="ARBA00022741"/>
    </source>
</evidence>
<evidence type="ECO:0000256" key="4">
    <source>
        <dbReference type="ARBA" id="ARBA00023134"/>
    </source>
</evidence>
<comment type="catalytic activity">
    <reaction evidence="5">
        <text>phosphoenolpyruvate + GTP + H(+) = enolpyruvoyl-2-diphospho-5'-guanosine + diphosphate</text>
        <dbReference type="Rhea" id="RHEA:30519"/>
        <dbReference type="ChEBI" id="CHEBI:15378"/>
        <dbReference type="ChEBI" id="CHEBI:33019"/>
        <dbReference type="ChEBI" id="CHEBI:37565"/>
        <dbReference type="ChEBI" id="CHEBI:58702"/>
        <dbReference type="ChEBI" id="CHEBI:143701"/>
        <dbReference type="EC" id="2.7.7.105"/>
    </reaction>
</comment>
<gene>
    <name evidence="5" type="primary">fbiD</name>
    <name evidence="7" type="ORF">HDA32_001004</name>
</gene>
<accession>A0A852TUV2</accession>
<reference evidence="7 8" key="1">
    <citation type="submission" date="2020-07" db="EMBL/GenBank/DDBJ databases">
        <title>Sequencing the genomes of 1000 actinobacteria strains.</title>
        <authorList>
            <person name="Klenk H.-P."/>
        </authorList>
    </citation>
    <scope>NUCLEOTIDE SEQUENCE [LARGE SCALE GENOMIC DNA]</scope>
    <source>
        <strain evidence="7 8">CXB654</strain>
    </source>
</reference>
<evidence type="ECO:0000256" key="1">
    <source>
        <dbReference type="ARBA" id="ARBA00022679"/>
    </source>
</evidence>
<comment type="pathway">
    <text evidence="5">Cofactor biosynthesis; coenzyme F420 biosynthesis.</text>
</comment>
<dbReference type="NCBIfam" id="TIGR03552">
    <property type="entry name" value="F420_cofC"/>
    <property type="match status" value="1"/>
</dbReference>
<dbReference type="GO" id="GO:0005525">
    <property type="term" value="F:GTP binding"/>
    <property type="evidence" value="ECO:0007669"/>
    <property type="project" value="UniProtKB-KW"/>
</dbReference>
<dbReference type="SUPFAM" id="SSF53448">
    <property type="entry name" value="Nucleotide-diphospho-sugar transferases"/>
    <property type="match status" value="1"/>
</dbReference>
<dbReference type="EC" id="2.7.7.105" evidence="5"/>
<proteinExistence type="inferred from homology"/>
<dbReference type="HAMAP" id="MF_02114">
    <property type="entry name" value="CofC"/>
    <property type="match status" value="1"/>
</dbReference>
<dbReference type="InterPro" id="IPR029044">
    <property type="entry name" value="Nucleotide-diphossugar_trans"/>
</dbReference>
<keyword evidence="1 5" id="KW-0808">Transferase</keyword>
<feature type="domain" description="MobA-like NTP transferase" evidence="6">
    <location>
        <begin position="47"/>
        <end position="136"/>
    </location>
</feature>
<evidence type="ECO:0000259" key="6">
    <source>
        <dbReference type="Pfam" id="PF12804"/>
    </source>
</evidence>
<dbReference type="AlphaFoldDB" id="A0A852TUV2"/>
<dbReference type="UniPathway" id="UPA00071"/>
<feature type="binding site" evidence="5">
    <location>
        <position position="164"/>
    </location>
    <ligand>
        <name>phosphoenolpyruvate</name>
        <dbReference type="ChEBI" id="CHEBI:58702"/>
    </ligand>
</feature>